<protein>
    <submittedName>
        <fullName evidence="1">Uncharacterized protein</fullName>
    </submittedName>
</protein>
<name>A0A3S0V388_9PROT</name>
<comment type="caution">
    <text evidence="1">The sequence shown here is derived from an EMBL/GenBank/DDBJ whole genome shotgun (WGS) entry which is preliminary data.</text>
</comment>
<keyword evidence="2" id="KW-1185">Reference proteome</keyword>
<gene>
    <name evidence="1" type="ORF">EJ913_27205</name>
</gene>
<dbReference type="Proteomes" id="UP000280346">
    <property type="component" value="Unassembled WGS sequence"/>
</dbReference>
<organism evidence="1 2">
    <name type="scientific">Azospirillum doebereinerae</name>
    <dbReference type="NCBI Taxonomy" id="92933"/>
    <lineage>
        <taxon>Bacteria</taxon>
        <taxon>Pseudomonadati</taxon>
        <taxon>Pseudomonadota</taxon>
        <taxon>Alphaproteobacteria</taxon>
        <taxon>Rhodospirillales</taxon>
        <taxon>Azospirillaceae</taxon>
        <taxon>Azospirillum</taxon>
    </lineage>
</organism>
<dbReference type="EMBL" id="RZIJ01000031">
    <property type="protein sequence ID" value="RUQ64012.1"/>
    <property type="molecule type" value="Genomic_DNA"/>
</dbReference>
<proteinExistence type="predicted"/>
<accession>A0A3S0V388</accession>
<dbReference type="AlphaFoldDB" id="A0A3S0V388"/>
<evidence type="ECO:0000313" key="2">
    <source>
        <dbReference type="Proteomes" id="UP000280346"/>
    </source>
</evidence>
<reference evidence="1 2" key="1">
    <citation type="submission" date="2018-12" db="EMBL/GenBank/DDBJ databases">
        <authorList>
            <person name="Yang Y."/>
        </authorList>
    </citation>
    <scope>NUCLEOTIDE SEQUENCE [LARGE SCALE GENOMIC DNA]</scope>
    <source>
        <strain evidence="1 2">GSF71</strain>
    </source>
</reference>
<sequence>MMALVLDLLLHRDRVSADAVNVLDRRLGVFRLHGSRIGMTTELFDLWSRCVPVLALPIAATGEVEFLALSALFDPVPEGEVPPIYAVRFSGGRADLVRL</sequence>
<evidence type="ECO:0000313" key="1">
    <source>
        <dbReference type="EMBL" id="RUQ64012.1"/>
    </source>
</evidence>
<dbReference type="RefSeq" id="WP_127003861.1">
    <property type="nucleotide sequence ID" value="NZ_JBNPXW010000008.1"/>
</dbReference>